<evidence type="ECO:0000256" key="2">
    <source>
        <dbReference type="ARBA" id="ARBA00022643"/>
    </source>
</evidence>
<keyword evidence="5" id="KW-1185">Reference proteome</keyword>
<dbReference type="RefSeq" id="WP_156271625.1">
    <property type="nucleotide sequence ID" value="NZ_CP046244.1"/>
</dbReference>
<proteinExistence type="predicted"/>
<evidence type="ECO:0000259" key="3">
    <source>
        <dbReference type="Pfam" id="PF03358"/>
    </source>
</evidence>
<name>A0A6I5ZNM3_9FIRM</name>
<keyword evidence="1" id="KW-0285">Flavoprotein</keyword>
<keyword evidence="4" id="KW-0560">Oxidoreductase</keyword>
<dbReference type="Pfam" id="PF03358">
    <property type="entry name" value="FMN_red"/>
    <property type="match status" value="1"/>
</dbReference>
<dbReference type="OrthoDB" id="1723084at2"/>
<keyword evidence="2" id="KW-0288">FMN</keyword>
<evidence type="ECO:0000313" key="5">
    <source>
        <dbReference type="Proteomes" id="UP000425916"/>
    </source>
</evidence>
<dbReference type="GO" id="GO:0016491">
    <property type="term" value="F:oxidoreductase activity"/>
    <property type="evidence" value="ECO:0007669"/>
    <property type="project" value="UniProtKB-KW"/>
</dbReference>
<evidence type="ECO:0000256" key="1">
    <source>
        <dbReference type="ARBA" id="ARBA00022630"/>
    </source>
</evidence>
<dbReference type="EMBL" id="CP046244">
    <property type="protein sequence ID" value="QGP91215.1"/>
    <property type="molecule type" value="Genomic_DNA"/>
</dbReference>
<protein>
    <submittedName>
        <fullName evidence="4">2-amino-4-deoxychorismate dehydrogenase</fullName>
        <ecNumber evidence="4">1.3.99.24</ecNumber>
    </submittedName>
</protein>
<dbReference type="InterPro" id="IPR029039">
    <property type="entry name" value="Flavoprotein-like_sf"/>
</dbReference>
<dbReference type="InterPro" id="IPR005025">
    <property type="entry name" value="FMN_Rdtase-like_dom"/>
</dbReference>
<accession>A0A6I5ZNM3</accession>
<dbReference type="EC" id="1.3.99.24" evidence="4"/>
<reference evidence="4 5" key="1">
    <citation type="submission" date="2019-11" db="EMBL/GenBank/DDBJ databases">
        <title>Genome sequence of Moorella glycerini DSM11254.</title>
        <authorList>
            <person name="Poehlein A."/>
            <person name="Boeer T."/>
            <person name="Daniel R."/>
        </authorList>
    </citation>
    <scope>NUCLEOTIDE SEQUENCE [LARGE SCALE GENOMIC DNA]</scope>
    <source>
        <strain evidence="4 5">DSM 11254</strain>
    </source>
</reference>
<gene>
    <name evidence="4" type="primary">sgcG_1</name>
    <name evidence="4" type="ORF">MGLY_05420</name>
</gene>
<sequence length="230" mass="25291">MVSVKILGISGSHRKGATEYCVQEALKAAATVPGVTTEFVSLRGKKIGHCIHCNKCIKTSQLCQIKDDFQEVQEKFLAADGYILGTPVYQMNSTPLLQDFCSRLRPTYLVYPGHFANRVGGAIATGGTRHGGQEMALLTIKNFFLTYEILVTGGPGGNYCGACVWTKDRKEEGAIEDEIGMEKVRGLGRRVAEAALILKAGKEALQSQGIDLKRETLWFKDHYKDLTEEE</sequence>
<dbReference type="Proteomes" id="UP000425916">
    <property type="component" value="Chromosome"/>
</dbReference>
<dbReference type="AlphaFoldDB" id="A0A6I5ZNM3"/>
<dbReference type="PANTHER" id="PTHR43278:SF3">
    <property type="entry name" value="IRON-SULFUR FLAVOPROTEIN MJ0731"/>
    <property type="match status" value="1"/>
</dbReference>
<dbReference type="SUPFAM" id="SSF52218">
    <property type="entry name" value="Flavoproteins"/>
    <property type="match status" value="1"/>
</dbReference>
<organism evidence="4 5">
    <name type="scientific">Neomoorella glycerini</name>
    <dbReference type="NCBI Taxonomy" id="55779"/>
    <lineage>
        <taxon>Bacteria</taxon>
        <taxon>Bacillati</taxon>
        <taxon>Bacillota</taxon>
        <taxon>Clostridia</taxon>
        <taxon>Neomoorellales</taxon>
        <taxon>Neomoorellaceae</taxon>
        <taxon>Neomoorella</taxon>
    </lineage>
</organism>
<evidence type="ECO:0000313" key="4">
    <source>
        <dbReference type="EMBL" id="QGP91215.1"/>
    </source>
</evidence>
<dbReference type="InterPro" id="IPR051796">
    <property type="entry name" value="ISF_SsuE-like"/>
</dbReference>
<dbReference type="PANTHER" id="PTHR43278">
    <property type="entry name" value="NAD(P)H-DEPENDENT FMN-CONTAINING OXIDOREDUCTASE YWQN-RELATED"/>
    <property type="match status" value="1"/>
</dbReference>
<feature type="domain" description="NADPH-dependent FMN reductase-like" evidence="3">
    <location>
        <begin position="4"/>
        <end position="144"/>
    </location>
</feature>
<dbReference type="Gene3D" id="3.40.50.360">
    <property type="match status" value="1"/>
</dbReference>